<feature type="chain" id="PRO_5047398226" description="DUF4907 domain-containing protein" evidence="1">
    <location>
        <begin position="20"/>
        <end position="117"/>
    </location>
</feature>
<organism evidence="2 3">
    <name type="scientific">Flaviaesturariibacter amylovorans</name>
    <dbReference type="NCBI Taxonomy" id="1084520"/>
    <lineage>
        <taxon>Bacteria</taxon>
        <taxon>Pseudomonadati</taxon>
        <taxon>Bacteroidota</taxon>
        <taxon>Chitinophagia</taxon>
        <taxon>Chitinophagales</taxon>
        <taxon>Chitinophagaceae</taxon>
        <taxon>Flaviaestuariibacter</taxon>
    </lineage>
</organism>
<sequence length="117" mass="12313">MTRLFLLLIACLSATGGRAQTGAARPAAATSTTASPYSKSKFAYKIIPAPGGTWCYDIYADGRMVIHQPSVPGLPGTTGFRNKESAEKVALLVMDKLRKGGMPPTIAIAEMKKLGAL</sequence>
<evidence type="ECO:0008006" key="4">
    <source>
        <dbReference type="Google" id="ProtNLM"/>
    </source>
</evidence>
<reference evidence="3" key="1">
    <citation type="journal article" date="2019" name="Int. J. Syst. Evol. Microbiol.">
        <title>The Global Catalogue of Microorganisms (GCM) 10K type strain sequencing project: providing services to taxonomists for standard genome sequencing and annotation.</title>
        <authorList>
            <consortium name="The Broad Institute Genomics Platform"/>
            <consortium name="The Broad Institute Genome Sequencing Center for Infectious Disease"/>
            <person name="Wu L."/>
            <person name="Ma J."/>
        </authorList>
    </citation>
    <scope>NUCLEOTIDE SEQUENCE [LARGE SCALE GENOMIC DNA]</scope>
    <source>
        <strain evidence="3">JCM 17919</strain>
    </source>
</reference>
<dbReference type="Pfam" id="PF16250">
    <property type="entry name" value="DUF4907"/>
    <property type="match status" value="1"/>
</dbReference>
<dbReference type="EMBL" id="BAABGY010000004">
    <property type="protein sequence ID" value="GAA4323234.1"/>
    <property type="molecule type" value="Genomic_DNA"/>
</dbReference>
<keyword evidence="3" id="KW-1185">Reference proteome</keyword>
<comment type="caution">
    <text evidence="2">The sequence shown here is derived from an EMBL/GenBank/DDBJ whole genome shotgun (WGS) entry which is preliminary data.</text>
</comment>
<evidence type="ECO:0000313" key="3">
    <source>
        <dbReference type="Proteomes" id="UP001501725"/>
    </source>
</evidence>
<protein>
    <recommendedName>
        <fullName evidence="4">DUF4907 domain-containing protein</fullName>
    </recommendedName>
</protein>
<dbReference type="InterPro" id="IPR032593">
    <property type="entry name" value="DUF4907"/>
</dbReference>
<proteinExistence type="predicted"/>
<gene>
    <name evidence="2" type="ORF">GCM10023184_09940</name>
</gene>
<name>A0ABP8GFB3_9BACT</name>
<evidence type="ECO:0000256" key="1">
    <source>
        <dbReference type="SAM" id="SignalP"/>
    </source>
</evidence>
<dbReference type="RefSeq" id="WP_345253867.1">
    <property type="nucleotide sequence ID" value="NZ_BAABGY010000004.1"/>
</dbReference>
<feature type="signal peptide" evidence="1">
    <location>
        <begin position="1"/>
        <end position="19"/>
    </location>
</feature>
<accession>A0ABP8GFB3</accession>
<keyword evidence="1" id="KW-0732">Signal</keyword>
<evidence type="ECO:0000313" key="2">
    <source>
        <dbReference type="EMBL" id="GAA4323234.1"/>
    </source>
</evidence>
<dbReference type="Proteomes" id="UP001501725">
    <property type="component" value="Unassembled WGS sequence"/>
</dbReference>